<sequence>MLRKILFLGFILFWIGFVPLRLAIAHQQYPQPQAILLLEGHRQRIPFAAEFWNQHPTLPIWFTGSRTDRPRNQRIFQQAGVPAEMIHYDRRSTDTVTNFTAIVRDLVRQDIHHVFLITSDYHMPRASAIATLVLGSQGIVFTPVSVPTSPPKQENQWRTLRDCLRSVLWMVTGVTGASLRSYFQPNIALHAEDVEDLPQPQS</sequence>
<dbReference type="HOGENOM" id="CLU_103370_0_0_3"/>
<accession>B8HPU3</accession>
<organism evidence="2">
    <name type="scientific">Cyanothece sp. (strain PCC 7425 / ATCC 29141)</name>
    <dbReference type="NCBI Taxonomy" id="395961"/>
    <lineage>
        <taxon>Bacteria</taxon>
        <taxon>Bacillati</taxon>
        <taxon>Cyanobacteriota</taxon>
        <taxon>Cyanophyceae</taxon>
        <taxon>Gomontiellales</taxon>
        <taxon>Cyanothecaceae</taxon>
        <taxon>Cyanothece</taxon>
    </lineage>
</organism>
<dbReference type="CDD" id="cd06259">
    <property type="entry name" value="YdcF-like"/>
    <property type="match status" value="1"/>
</dbReference>
<dbReference type="InterPro" id="IPR003848">
    <property type="entry name" value="DUF218"/>
</dbReference>
<dbReference type="Gene3D" id="3.40.50.620">
    <property type="entry name" value="HUPs"/>
    <property type="match status" value="1"/>
</dbReference>
<dbReference type="KEGG" id="cyn:Cyan7425_3327"/>
<evidence type="ECO:0000259" key="1">
    <source>
        <dbReference type="Pfam" id="PF02698"/>
    </source>
</evidence>
<dbReference type="GO" id="GO:0005886">
    <property type="term" value="C:plasma membrane"/>
    <property type="evidence" value="ECO:0007669"/>
    <property type="project" value="TreeGrafter"/>
</dbReference>
<dbReference type="eggNOG" id="COG1434">
    <property type="taxonomic scope" value="Bacteria"/>
</dbReference>
<evidence type="ECO:0000313" key="2">
    <source>
        <dbReference type="EMBL" id="ACL45652.1"/>
    </source>
</evidence>
<dbReference type="STRING" id="395961.Cyan7425_3327"/>
<feature type="domain" description="DUF218" evidence="1">
    <location>
        <begin position="40"/>
        <end position="155"/>
    </location>
</feature>
<dbReference type="AlphaFoldDB" id="B8HPU3"/>
<protein>
    <recommendedName>
        <fullName evidence="1">DUF218 domain-containing protein</fullName>
    </recommendedName>
</protein>
<dbReference type="Pfam" id="PF02698">
    <property type="entry name" value="DUF218"/>
    <property type="match status" value="1"/>
</dbReference>
<reference evidence="2" key="1">
    <citation type="submission" date="2009-01" db="EMBL/GenBank/DDBJ databases">
        <title>Complete sequence of chromosome Cyanothece sp. PCC 7425.</title>
        <authorList>
            <consortium name="US DOE Joint Genome Institute"/>
            <person name="Lucas S."/>
            <person name="Copeland A."/>
            <person name="Lapidus A."/>
            <person name="Glavina del Rio T."/>
            <person name="Dalin E."/>
            <person name="Tice H."/>
            <person name="Bruce D."/>
            <person name="Goodwin L."/>
            <person name="Pitluck S."/>
            <person name="Sims D."/>
            <person name="Meineke L."/>
            <person name="Brettin T."/>
            <person name="Detter J.C."/>
            <person name="Han C."/>
            <person name="Larimer F."/>
            <person name="Land M."/>
            <person name="Hauser L."/>
            <person name="Kyrpides N."/>
            <person name="Ovchinnikova G."/>
            <person name="Liberton M."/>
            <person name="Stoeckel J."/>
            <person name="Banerjee A."/>
            <person name="Singh A."/>
            <person name="Page L."/>
            <person name="Sato H."/>
            <person name="Zhao L."/>
            <person name="Sherman L."/>
            <person name="Pakrasi H."/>
            <person name="Richardson P."/>
        </authorList>
    </citation>
    <scope>NUCLEOTIDE SEQUENCE</scope>
    <source>
        <strain evidence="2">PCC 7425</strain>
    </source>
</reference>
<name>B8HPU3_CYAP4</name>
<dbReference type="InterPro" id="IPR051599">
    <property type="entry name" value="Cell_Envelope_Assoc"/>
</dbReference>
<gene>
    <name evidence="2" type="ordered locus">Cyan7425_3327</name>
</gene>
<proteinExistence type="predicted"/>
<dbReference type="PANTHER" id="PTHR30336:SF20">
    <property type="entry name" value="DUF218 DOMAIN-CONTAINING PROTEIN"/>
    <property type="match status" value="1"/>
</dbReference>
<dbReference type="PANTHER" id="PTHR30336">
    <property type="entry name" value="INNER MEMBRANE PROTEIN, PROBABLE PERMEASE"/>
    <property type="match status" value="1"/>
</dbReference>
<dbReference type="EMBL" id="CP001344">
    <property type="protein sequence ID" value="ACL45652.1"/>
    <property type="molecule type" value="Genomic_DNA"/>
</dbReference>
<dbReference type="InterPro" id="IPR014729">
    <property type="entry name" value="Rossmann-like_a/b/a_fold"/>
</dbReference>